<evidence type="ECO:0000256" key="1">
    <source>
        <dbReference type="SAM" id="MobiDB-lite"/>
    </source>
</evidence>
<dbReference type="GO" id="GO:0005634">
    <property type="term" value="C:nucleus"/>
    <property type="evidence" value="ECO:0007669"/>
    <property type="project" value="TreeGrafter"/>
</dbReference>
<dbReference type="OrthoDB" id="5876637at2759"/>
<proteinExistence type="predicted"/>
<feature type="compositionally biased region" description="Basic residues" evidence="1">
    <location>
        <begin position="230"/>
        <end position="239"/>
    </location>
</feature>
<name>G0N6J4_CAEBE</name>
<feature type="region of interest" description="Disordered" evidence="1">
    <location>
        <begin position="1"/>
        <end position="47"/>
    </location>
</feature>
<dbReference type="Proteomes" id="UP000008068">
    <property type="component" value="Unassembled WGS sequence"/>
</dbReference>
<feature type="region of interest" description="Disordered" evidence="1">
    <location>
        <begin position="140"/>
        <end position="259"/>
    </location>
</feature>
<feature type="compositionally biased region" description="Basic residues" evidence="1">
    <location>
        <begin position="1"/>
        <end position="15"/>
    </location>
</feature>
<protein>
    <submittedName>
        <fullName evidence="2">Uncharacterized protein</fullName>
    </submittedName>
</protein>
<evidence type="ECO:0000313" key="3">
    <source>
        <dbReference type="Proteomes" id="UP000008068"/>
    </source>
</evidence>
<dbReference type="OMA" id="MGRHKRI"/>
<dbReference type="PANTHER" id="PTHR21838">
    <property type="entry name" value="COILED-COIL DOMAIN-CONTAINING PROTEIN 137"/>
    <property type="match status" value="1"/>
</dbReference>
<dbReference type="eggNOG" id="ENOG502S2F4">
    <property type="taxonomic scope" value="Eukaryota"/>
</dbReference>
<dbReference type="InParanoid" id="G0N6J4"/>
<dbReference type="PANTHER" id="PTHR21838:SF2">
    <property type="entry name" value="COILED-COIL DOMAIN-CONTAINING PROTEIN 137"/>
    <property type="match status" value="1"/>
</dbReference>
<feature type="compositionally biased region" description="Basic and acidic residues" evidence="1">
    <location>
        <begin position="240"/>
        <end position="257"/>
    </location>
</feature>
<dbReference type="HOGENOM" id="CLU_067185_0_0_1"/>
<dbReference type="EMBL" id="GL379844">
    <property type="protein sequence ID" value="EGT53877.1"/>
    <property type="molecule type" value="Genomic_DNA"/>
</dbReference>
<dbReference type="AlphaFoldDB" id="G0N6J4"/>
<organism evidence="3">
    <name type="scientific">Caenorhabditis brenneri</name>
    <name type="common">Nematode worm</name>
    <dbReference type="NCBI Taxonomy" id="135651"/>
    <lineage>
        <taxon>Eukaryota</taxon>
        <taxon>Metazoa</taxon>
        <taxon>Ecdysozoa</taxon>
        <taxon>Nematoda</taxon>
        <taxon>Chromadorea</taxon>
        <taxon>Rhabditida</taxon>
        <taxon>Rhabditina</taxon>
        <taxon>Rhabditomorpha</taxon>
        <taxon>Rhabditoidea</taxon>
        <taxon>Rhabditidae</taxon>
        <taxon>Peloderinae</taxon>
        <taxon>Caenorhabditis</taxon>
    </lineage>
</organism>
<sequence>MAMHRRIPKKNRKKLKSVDPFNNKANAARFQDKNKSSNQAPANLKDEQPLTKAMMNMMSTNNPIVTKEDLKKKKKQKNAVLKQAEELGMKKGKFETVTRFVKRIEGTLHRKINDQIAIAKHGLAGRKQADIDADYKILEDAEKRKKDQEKREIENKIKEAKKKREQEAKRREEADRAKEQRKADKRKLKEEKEKEKEESMDEEENSDDSDDEDGQKKKKVQKVEEEKNKKAPKLSKKERRKETLKARKTDEQKRKAGEAIMNSREVIEFGERYDAPPTFGGHLKKKFEPLMAKAGQKTLLLHSMLQKGSQKTEYLNDTTKIQEERQRVIDAYRNMKKQKNIANNYGRGNPSSE</sequence>
<keyword evidence="3" id="KW-1185">Reference proteome</keyword>
<gene>
    <name evidence="2" type="ORF">CAEBREN_12653</name>
</gene>
<accession>G0N6J4</accession>
<feature type="compositionally biased region" description="Acidic residues" evidence="1">
    <location>
        <begin position="198"/>
        <end position="213"/>
    </location>
</feature>
<feature type="compositionally biased region" description="Basic and acidic residues" evidence="1">
    <location>
        <begin position="140"/>
        <end position="197"/>
    </location>
</feature>
<dbReference type="FunCoup" id="G0N6J4">
    <property type="interactions" value="399"/>
</dbReference>
<feature type="region of interest" description="Disordered" evidence="1">
    <location>
        <begin position="334"/>
        <end position="353"/>
    </location>
</feature>
<evidence type="ECO:0000313" key="2">
    <source>
        <dbReference type="EMBL" id="EGT53877.1"/>
    </source>
</evidence>
<dbReference type="STRING" id="135651.G0N6J4"/>
<reference evidence="3" key="1">
    <citation type="submission" date="2011-07" db="EMBL/GenBank/DDBJ databases">
        <authorList>
            <consortium name="Caenorhabditis brenneri Sequencing and Analysis Consortium"/>
            <person name="Wilson R.K."/>
        </authorList>
    </citation>
    <scope>NUCLEOTIDE SEQUENCE [LARGE SCALE GENOMIC DNA]</scope>
    <source>
        <strain evidence="3">PB2801</strain>
    </source>
</reference>
<dbReference type="InterPro" id="IPR026680">
    <property type="entry name" value="CCDC137"/>
</dbReference>